<accession>A0A5E4BVZ1</accession>
<dbReference type="Proteomes" id="UP000335636">
    <property type="component" value="Unassembled WGS sequence"/>
</dbReference>
<sequence>MRRPHGCSSTMPSSLEPRPPPRAPRQLPNRSSGFRLSQPLWPGSGFLGFRRHNNKEVSPQACGRRNALGERLRTWPMDVLLG</sequence>
<keyword evidence="4" id="KW-1185">Reference proteome</keyword>
<gene>
    <name evidence="2" type="ORF">GHT09_005518</name>
    <name evidence="3" type="ORF">MONAX_5E018191</name>
</gene>
<organism evidence="3 4">
    <name type="scientific">Marmota monax</name>
    <name type="common">Woodchuck</name>
    <dbReference type="NCBI Taxonomy" id="9995"/>
    <lineage>
        <taxon>Eukaryota</taxon>
        <taxon>Metazoa</taxon>
        <taxon>Chordata</taxon>
        <taxon>Craniata</taxon>
        <taxon>Vertebrata</taxon>
        <taxon>Euteleostomi</taxon>
        <taxon>Mammalia</taxon>
        <taxon>Eutheria</taxon>
        <taxon>Euarchontoglires</taxon>
        <taxon>Glires</taxon>
        <taxon>Rodentia</taxon>
        <taxon>Sciuromorpha</taxon>
        <taxon>Sciuridae</taxon>
        <taxon>Xerinae</taxon>
        <taxon>Marmotini</taxon>
        <taxon>Marmota</taxon>
    </lineage>
</organism>
<name>A0A5E4BVZ1_MARMO</name>
<reference evidence="3 4" key="1">
    <citation type="submission" date="2019-04" db="EMBL/GenBank/DDBJ databases">
        <authorList>
            <person name="Alioto T."/>
            <person name="Alioto T."/>
        </authorList>
    </citation>
    <scope>NUCLEOTIDE SEQUENCE [LARGE SCALE GENOMIC DNA]</scope>
</reference>
<protein>
    <submittedName>
        <fullName evidence="3">Uncharacterized protein</fullName>
    </submittedName>
</protein>
<reference evidence="2" key="2">
    <citation type="submission" date="2020-08" db="EMBL/GenBank/DDBJ databases">
        <authorList>
            <person name="Shumante A."/>
            <person name="Zimin A.V."/>
            <person name="Puiu D."/>
            <person name="Salzberg S.L."/>
        </authorList>
    </citation>
    <scope>NUCLEOTIDE SEQUENCE</scope>
    <source>
        <strain evidence="2">WC2-LM</strain>
        <tissue evidence="2">Liver</tissue>
    </source>
</reference>
<feature type="region of interest" description="Disordered" evidence="1">
    <location>
        <begin position="1"/>
        <end position="40"/>
    </location>
</feature>
<dbReference type="EMBL" id="CABDUW010000642">
    <property type="protein sequence ID" value="VTJ72822.1"/>
    <property type="molecule type" value="Genomic_DNA"/>
</dbReference>
<evidence type="ECO:0000256" key="1">
    <source>
        <dbReference type="SAM" id="MobiDB-lite"/>
    </source>
</evidence>
<dbReference type="EMBL" id="WJEC01000455">
    <property type="protein sequence ID" value="KAF7483089.1"/>
    <property type="molecule type" value="Genomic_DNA"/>
</dbReference>
<proteinExistence type="predicted"/>
<dbReference type="Proteomes" id="UP000662637">
    <property type="component" value="Unassembled WGS sequence"/>
</dbReference>
<evidence type="ECO:0000313" key="4">
    <source>
        <dbReference type="Proteomes" id="UP000335636"/>
    </source>
</evidence>
<evidence type="ECO:0000313" key="3">
    <source>
        <dbReference type="EMBL" id="VTJ72822.1"/>
    </source>
</evidence>
<dbReference type="AlphaFoldDB" id="A0A5E4BVZ1"/>
<evidence type="ECO:0000313" key="2">
    <source>
        <dbReference type="EMBL" id="KAF7483089.1"/>
    </source>
</evidence>